<dbReference type="Pfam" id="PF02687">
    <property type="entry name" value="FtsX"/>
    <property type="match status" value="1"/>
</dbReference>
<dbReference type="PANTHER" id="PTHR43738">
    <property type="entry name" value="ABC TRANSPORTER, MEMBRANE PROTEIN"/>
    <property type="match status" value="1"/>
</dbReference>
<dbReference type="KEGG" id="mpro:BJP34_09615"/>
<gene>
    <name evidence="9" type="ORF">BJP34_09615</name>
</gene>
<dbReference type="InterPro" id="IPR051125">
    <property type="entry name" value="ABC-4/HrtB_transporter"/>
</dbReference>
<keyword evidence="3" id="KW-1003">Cell membrane</keyword>
<evidence type="ECO:0000256" key="2">
    <source>
        <dbReference type="ARBA" id="ARBA00022448"/>
    </source>
</evidence>
<evidence type="ECO:0000256" key="7">
    <source>
        <dbReference type="SAM" id="Phobius"/>
    </source>
</evidence>
<evidence type="ECO:0000256" key="3">
    <source>
        <dbReference type="ARBA" id="ARBA00022475"/>
    </source>
</evidence>
<protein>
    <submittedName>
        <fullName evidence="9">ABC transporter</fullName>
    </submittedName>
</protein>
<reference evidence="10" key="1">
    <citation type="submission" date="2016-10" db="EMBL/GenBank/DDBJ databases">
        <title>Comparative genomics uncovers the prolific and rare metabolic potential of the cyanobacterial genus Moorea.</title>
        <authorList>
            <person name="Leao T."/>
            <person name="Castelao G."/>
            <person name="Korobeynikov A."/>
            <person name="Monroe E.A."/>
            <person name="Podell S."/>
            <person name="Glukhov E."/>
            <person name="Allen E."/>
            <person name="Gerwick W.H."/>
            <person name="Gerwick L."/>
        </authorList>
    </citation>
    <scope>NUCLEOTIDE SEQUENCE [LARGE SCALE GENOMIC DNA]</scope>
    <source>
        <strain evidence="10">PAL-8-15-08-1</strain>
    </source>
</reference>
<keyword evidence="5 7" id="KW-1133">Transmembrane helix</keyword>
<keyword evidence="2" id="KW-0813">Transport</keyword>
<comment type="subcellular location">
    <subcellularLocation>
        <location evidence="1">Cell membrane</location>
        <topology evidence="1">Multi-pass membrane protein</topology>
    </subcellularLocation>
</comment>
<proteinExistence type="predicted"/>
<dbReference type="InterPro" id="IPR003838">
    <property type="entry name" value="ABC3_permease_C"/>
</dbReference>
<dbReference type="OrthoDB" id="180999at2"/>
<accession>A0A1D8TPT5</accession>
<dbReference type="STRING" id="1458985.BJP34_09615"/>
<name>A0A1D8TPT5_9CYAN</name>
<keyword evidence="4 7" id="KW-0812">Transmembrane</keyword>
<dbReference type="NCBIfam" id="TIGR01185">
    <property type="entry name" value="devC"/>
    <property type="match status" value="1"/>
</dbReference>
<dbReference type="RefSeq" id="WP_070392159.1">
    <property type="nucleotide sequence ID" value="NZ_CP017599.1"/>
</dbReference>
<dbReference type="GO" id="GO:0005886">
    <property type="term" value="C:plasma membrane"/>
    <property type="evidence" value="ECO:0007669"/>
    <property type="project" value="UniProtKB-SubCell"/>
</dbReference>
<dbReference type="PANTHER" id="PTHR43738:SF1">
    <property type="entry name" value="HEMIN TRANSPORT SYSTEM PERMEASE PROTEIN HRTB-RELATED"/>
    <property type="match status" value="1"/>
</dbReference>
<dbReference type="PIRSF" id="PIRSF031773">
    <property type="entry name" value="DevC"/>
    <property type="match status" value="1"/>
</dbReference>
<dbReference type="AlphaFoldDB" id="A0A1D8TPT5"/>
<keyword evidence="6 7" id="KW-0472">Membrane</keyword>
<evidence type="ECO:0000256" key="1">
    <source>
        <dbReference type="ARBA" id="ARBA00004651"/>
    </source>
</evidence>
<dbReference type="EMBL" id="CP017599">
    <property type="protein sequence ID" value="AOW99680.1"/>
    <property type="molecule type" value="Genomic_DNA"/>
</dbReference>
<evidence type="ECO:0000256" key="5">
    <source>
        <dbReference type="ARBA" id="ARBA00022989"/>
    </source>
</evidence>
<evidence type="ECO:0000313" key="9">
    <source>
        <dbReference type="EMBL" id="AOW99680.1"/>
    </source>
</evidence>
<feature type="transmembrane region" description="Helical" evidence="7">
    <location>
        <begin position="323"/>
        <end position="344"/>
    </location>
</feature>
<evidence type="ECO:0000256" key="6">
    <source>
        <dbReference type="ARBA" id="ARBA00023136"/>
    </source>
</evidence>
<feature type="transmembrane region" description="Helical" evidence="7">
    <location>
        <begin position="356"/>
        <end position="378"/>
    </location>
</feature>
<dbReference type="Proteomes" id="UP000177870">
    <property type="component" value="Chromosome"/>
</dbReference>
<sequence length="390" mass="43305">MILQLPIAWLQLARQRVRLIVALAGIAFIVVLIFMQIGFNDSLYTSATKVHQIINGDLFLISSQYKSLTAKQSFPRERLYQALGFNGVEAVSPLYLRFAKFKNPITDQKYSIYIIGFDPGKPVLNSPEVNQNLDMLKLPNVVLFDRKSRPEFGPIAENFEQGNTEQTIEIFGFAARKGYRVKVGGLFSLGPSFGVDGNLIVGDSTLFRIFDLNSGMVDVGVITLKPDADPEIVLQNLKNHLSEDVLVFSYQEFVDFEKDYWQTRTPVGFILALMLFMGSVVGIVIVYQILHSNISTNIVAYATLKAIGYPNQYLLSVVFQQSVILAILGYIPGFAISLGLYNVAKTATGLPMEMRLDQASLVLIVTILMCFASGILAVNKMRSADPADIF</sequence>
<evidence type="ECO:0000256" key="4">
    <source>
        <dbReference type="ARBA" id="ARBA00022692"/>
    </source>
</evidence>
<feature type="domain" description="ABC3 transporter permease C-terminal" evidence="8">
    <location>
        <begin position="273"/>
        <end position="386"/>
    </location>
</feature>
<feature type="transmembrane region" description="Helical" evidence="7">
    <location>
        <begin position="267"/>
        <end position="290"/>
    </location>
</feature>
<evidence type="ECO:0000259" key="8">
    <source>
        <dbReference type="Pfam" id="PF02687"/>
    </source>
</evidence>
<feature type="transmembrane region" description="Helical" evidence="7">
    <location>
        <begin position="20"/>
        <end position="39"/>
    </location>
</feature>
<evidence type="ECO:0000313" key="10">
    <source>
        <dbReference type="Proteomes" id="UP000177870"/>
    </source>
</evidence>
<dbReference type="InterPro" id="IPR005891">
    <property type="entry name" value="DevC"/>
</dbReference>
<organism evidence="9 10">
    <name type="scientific">Moorena producens PAL-8-15-08-1</name>
    <dbReference type="NCBI Taxonomy" id="1458985"/>
    <lineage>
        <taxon>Bacteria</taxon>
        <taxon>Bacillati</taxon>
        <taxon>Cyanobacteriota</taxon>
        <taxon>Cyanophyceae</taxon>
        <taxon>Coleofasciculales</taxon>
        <taxon>Coleofasciculaceae</taxon>
        <taxon>Moorena</taxon>
    </lineage>
</organism>